<feature type="region of interest" description="Disordered" evidence="1">
    <location>
        <begin position="560"/>
        <end position="590"/>
    </location>
</feature>
<gene>
    <name evidence="2" type="ORF">ECRASSUSDP1_LOCUS22528</name>
</gene>
<proteinExistence type="predicted"/>
<feature type="region of interest" description="Disordered" evidence="1">
    <location>
        <begin position="465"/>
        <end position="506"/>
    </location>
</feature>
<name>A0AAD2D5E8_EUPCR</name>
<organism evidence="2 3">
    <name type="scientific">Euplotes crassus</name>
    <dbReference type="NCBI Taxonomy" id="5936"/>
    <lineage>
        <taxon>Eukaryota</taxon>
        <taxon>Sar</taxon>
        <taxon>Alveolata</taxon>
        <taxon>Ciliophora</taxon>
        <taxon>Intramacronucleata</taxon>
        <taxon>Spirotrichea</taxon>
        <taxon>Hypotrichia</taxon>
        <taxon>Euplotida</taxon>
        <taxon>Euplotidae</taxon>
        <taxon>Moneuplotes</taxon>
    </lineage>
</organism>
<feature type="compositionally biased region" description="Basic residues" evidence="1">
    <location>
        <begin position="189"/>
        <end position="198"/>
    </location>
</feature>
<feature type="compositionally biased region" description="Low complexity" evidence="1">
    <location>
        <begin position="573"/>
        <end position="590"/>
    </location>
</feature>
<evidence type="ECO:0000256" key="1">
    <source>
        <dbReference type="SAM" id="MobiDB-lite"/>
    </source>
</evidence>
<dbReference type="AlphaFoldDB" id="A0AAD2D5E8"/>
<feature type="region of interest" description="Disordered" evidence="1">
    <location>
        <begin position="180"/>
        <end position="207"/>
    </location>
</feature>
<reference evidence="2" key="1">
    <citation type="submission" date="2023-07" db="EMBL/GenBank/DDBJ databases">
        <authorList>
            <consortium name="AG Swart"/>
            <person name="Singh M."/>
            <person name="Singh A."/>
            <person name="Seah K."/>
            <person name="Emmerich C."/>
        </authorList>
    </citation>
    <scope>NUCLEOTIDE SEQUENCE</scope>
    <source>
        <strain evidence="2">DP1</strain>
    </source>
</reference>
<keyword evidence="3" id="KW-1185">Reference proteome</keyword>
<feature type="compositionally biased region" description="Basic residues" evidence="1">
    <location>
        <begin position="646"/>
        <end position="662"/>
    </location>
</feature>
<dbReference type="EMBL" id="CAMPGE010023109">
    <property type="protein sequence ID" value="CAI2381082.1"/>
    <property type="molecule type" value="Genomic_DNA"/>
</dbReference>
<evidence type="ECO:0000313" key="3">
    <source>
        <dbReference type="Proteomes" id="UP001295684"/>
    </source>
</evidence>
<evidence type="ECO:0000313" key="2">
    <source>
        <dbReference type="EMBL" id="CAI2381082.1"/>
    </source>
</evidence>
<feature type="region of interest" description="Disordered" evidence="1">
    <location>
        <begin position="611"/>
        <end position="662"/>
    </location>
</feature>
<feature type="compositionally biased region" description="Basic residues" evidence="1">
    <location>
        <begin position="482"/>
        <end position="497"/>
    </location>
</feature>
<feature type="compositionally biased region" description="Basic and acidic residues" evidence="1">
    <location>
        <begin position="615"/>
        <end position="645"/>
    </location>
</feature>
<comment type="caution">
    <text evidence="2">The sequence shown here is derived from an EMBL/GenBank/DDBJ whole genome shotgun (WGS) entry which is preliminary data.</text>
</comment>
<accession>A0AAD2D5E8</accession>
<protein>
    <submittedName>
        <fullName evidence="2">Uncharacterized protein</fullName>
    </submittedName>
</protein>
<dbReference type="Proteomes" id="UP001295684">
    <property type="component" value="Unassembled WGS sequence"/>
</dbReference>
<sequence length="662" mass="76752">MLNYWEKRFHDLDEEGNYYQMPSSKIYKRTQSTITRRGDPSIVASNIQRQNQHLMRMASKSSLKQRKEEVNRSVMECASNHFESDISASLNQKSSRERTPETFANTKTVEDTCASSIRSKNKVAWFHKMMDSKAEYEKAKAKLAIKEDQEFILNSEKSKIKRFTPNKSFESRISLKRKALVDPSEKRTSPLKKSRSRSTHRETPKLNNRISIIKEEDESFSIERDELPSRSIKGLVGRYVQKELSLSSQKEKISMEDLTLRKLVEESLGKQELLQYQLKDIYGIIERDVPTLSNVNDLIDAAISRKLDRMQVDTKVEKMQVQLNSLIAGYETDHACSSDHIVNLQDKLEALRDDFDARIKDIEYDVTKYENRKDTIQSLNMRLHNIESDFDQLVYAIDCNMKDFSKRVENRMSTKNSNKSFRSSHLAYNLVGDDTVDNELTSYNATPKLKRDISELKTQVQKIIRNPSAHKDLDQLQMAQRSTHKSTTKSLKKSRKTTRPEIQSSHLQDFSLALDQQVAREKEADERLSQSASVRYQSMLNEYKGSFLSRRGQAALYDRCSSVEPRSPLRSFTSVTRPRSSEPRSSTVTPLCLKNSGAGFRDHLYTTITEEDAENGSKREVKTRVDNLFDSANDKNEKEKEERDLKRSKRKFKGEKRINKRF</sequence>